<protein>
    <recommendedName>
        <fullName evidence="4">Secreted protein</fullName>
    </recommendedName>
</protein>
<sequence length="69" mass="7348">MSSIVPVQAPDHMALSWGVLFFFPLSVSSSNHGSGSGDLWLTRQSQKGPVRGLIRSCAVAKPLELEAVP</sequence>
<dbReference type="Proteomes" id="UP001488805">
    <property type="component" value="Unassembled WGS sequence"/>
</dbReference>
<keyword evidence="1" id="KW-0732">Signal</keyword>
<gene>
    <name evidence="2" type="ORF">VZT92_023759</name>
</gene>
<name>A0AAW1E8I4_ZOAVI</name>
<evidence type="ECO:0008006" key="4">
    <source>
        <dbReference type="Google" id="ProtNLM"/>
    </source>
</evidence>
<dbReference type="AlphaFoldDB" id="A0AAW1E8I4"/>
<comment type="caution">
    <text evidence="2">The sequence shown here is derived from an EMBL/GenBank/DDBJ whole genome shotgun (WGS) entry which is preliminary data.</text>
</comment>
<reference evidence="2 3" key="1">
    <citation type="journal article" date="2024" name="Genome Biol. Evol.">
        <title>Chromosome-level genome assembly of the viviparous eelpout Zoarces viviparus.</title>
        <authorList>
            <person name="Fuhrmann N."/>
            <person name="Brasseur M.V."/>
            <person name="Bakowski C.E."/>
            <person name="Podsiadlowski L."/>
            <person name="Prost S."/>
            <person name="Krehenwinkel H."/>
            <person name="Mayer C."/>
        </authorList>
    </citation>
    <scope>NUCLEOTIDE SEQUENCE [LARGE SCALE GENOMIC DNA]</scope>
    <source>
        <strain evidence="2">NO-MEL_2022_Ind0_liver</strain>
    </source>
</reference>
<evidence type="ECO:0000313" key="3">
    <source>
        <dbReference type="Proteomes" id="UP001488805"/>
    </source>
</evidence>
<evidence type="ECO:0000313" key="2">
    <source>
        <dbReference type="EMBL" id="KAK9518453.1"/>
    </source>
</evidence>
<organism evidence="2 3">
    <name type="scientific">Zoarces viviparus</name>
    <name type="common">Viviparous eelpout</name>
    <name type="synonym">Blennius viviparus</name>
    <dbReference type="NCBI Taxonomy" id="48416"/>
    <lineage>
        <taxon>Eukaryota</taxon>
        <taxon>Metazoa</taxon>
        <taxon>Chordata</taxon>
        <taxon>Craniata</taxon>
        <taxon>Vertebrata</taxon>
        <taxon>Euteleostomi</taxon>
        <taxon>Actinopterygii</taxon>
        <taxon>Neopterygii</taxon>
        <taxon>Teleostei</taxon>
        <taxon>Neoteleostei</taxon>
        <taxon>Acanthomorphata</taxon>
        <taxon>Eupercaria</taxon>
        <taxon>Perciformes</taxon>
        <taxon>Cottioidei</taxon>
        <taxon>Zoarcales</taxon>
        <taxon>Zoarcidae</taxon>
        <taxon>Zoarcinae</taxon>
        <taxon>Zoarces</taxon>
    </lineage>
</organism>
<feature type="chain" id="PRO_5043777299" description="Secreted protein" evidence="1">
    <location>
        <begin position="30"/>
        <end position="69"/>
    </location>
</feature>
<keyword evidence="3" id="KW-1185">Reference proteome</keyword>
<accession>A0AAW1E8I4</accession>
<evidence type="ECO:0000256" key="1">
    <source>
        <dbReference type="SAM" id="SignalP"/>
    </source>
</evidence>
<feature type="signal peptide" evidence="1">
    <location>
        <begin position="1"/>
        <end position="29"/>
    </location>
</feature>
<dbReference type="EMBL" id="JBCEZU010000538">
    <property type="protein sequence ID" value="KAK9518453.1"/>
    <property type="molecule type" value="Genomic_DNA"/>
</dbReference>
<proteinExistence type="predicted"/>